<dbReference type="EMBL" id="BKCF01000001">
    <property type="protein sequence ID" value="GEQ85625.1"/>
    <property type="molecule type" value="Genomic_DNA"/>
</dbReference>
<evidence type="ECO:0000313" key="2">
    <source>
        <dbReference type="EMBL" id="GEQ85625.1"/>
    </source>
</evidence>
<dbReference type="OrthoDB" id="9811416at2"/>
<dbReference type="Proteomes" id="UP000326994">
    <property type="component" value="Unassembled WGS sequence"/>
</dbReference>
<dbReference type="GO" id="GO:0019867">
    <property type="term" value="C:outer membrane"/>
    <property type="evidence" value="ECO:0007669"/>
    <property type="project" value="InterPro"/>
</dbReference>
<dbReference type="Gene3D" id="2.40.160.50">
    <property type="entry name" value="membrane protein fhac: a member of the omp85/tpsb transporter family"/>
    <property type="match status" value="1"/>
</dbReference>
<comment type="caution">
    <text evidence="2">The sequence shown here is derived from an EMBL/GenBank/DDBJ whole genome shotgun (WGS) entry which is preliminary data.</text>
</comment>
<protein>
    <submittedName>
        <fullName evidence="2">Membrane protein</fullName>
    </submittedName>
</protein>
<gene>
    <name evidence="2" type="ORF">ULMS_11330</name>
</gene>
<evidence type="ECO:0000259" key="1">
    <source>
        <dbReference type="Pfam" id="PF07244"/>
    </source>
</evidence>
<keyword evidence="3" id="KW-1185">Reference proteome</keyword>
<dbReference type="InterPro" id="IPR010827">
    <property type="entry name" value="BamA/TamA_POTRA"/>
</dbReference>
<dbReference type="AlphaFoldDB" id="A0A5J4FZY9"/>
<dbReference type="Pfam" id="PF07244">
    <property type="entry name" value="POTRA"/>
    <property type="match status" value="1"/>
</dbReference>
<feature type="domain" description="POTRA" evidence="1">
    <location>
        <begin position="180"/>
        <end position="234"/>
    </location>
</feature>
<reference evidence="2 3" key="1">
    <citation type="submission" date="2019-08" db="EMBL/GenBank/DDBJ databases">
        <title>Ulvibacter marinistellae sp. nov., isolated from a starfish, Patiria pectinifera.</title>
        <authorList>
            <person name="Kawano K."/>
            <person name="Ushijima N."/>
            <person name="Kihara M."/>
            <person name="Itoh H."/>
        </authorList>
    </citation>
    <scope>NUCLEOTIDE SEQUENCE [LARGE SCALE GENOMIC DNA]</scope>
    <source>
        <strain evidence="2 3">KK4</strain>
    </source>
</reference>
<organism evidence="2 3">
    <name type="scientific">Patiriisocius marinistellae</name>
    <dbReference type="NCBI Taxonomy" id="2494560"/>
    <lineage>
        <taxon>Bacteria</taxon>
        <taxon>Pseudomonadati</taxon>
        <taxon>Bacteroidota</taxon>
        <taxon>Flavobacteriia</taxon>
        <taxon>Flavobacteriales</taxon>
        <taxon>Flavobacteriaceae</taxon>
        <taxon>Patiriisocius</taxon>
    </lineage>
</organism>
<name>A0A5J4FZY9_9FLAO</name>
<accession>A0A5J4FZY9</accession>
<dbReference type="RefSeq" id="WP_151893532.1">
    <property type="nucleotide sequence ID" value="NZ_BKCF01000001.1"/>
</dbReference>
<proteinExistence type="predicted"/>
<sequence length="562" mass="64463">MKHLFYIFIYLNIYTAFNNKLPAQDLKLTISSEISISATLLDSINFDNTHKNLKSISEEAIKISLKIQQFGFIECKLETIQKINDSVFNAHFFFGNKIEMIKIFYDASLFKKQDIKNISYFNNEKYFIQPISEVEKTLNSLNTNQTKNGNAFARLRLTNFKNKDGEISATLETERGPIRTIDSIAIKGYDKFPKSFLKYYAGVKKGKVFDQKKITEQNNTLSSLGFINTLKTPEALFRKDSTVVYFYLEKRNYNNFDGILGFSTNEETNKLELNGYLNLELNNNLNYGEQLLFNYKADGNDQRNFRIKTTLPYIAKTPLGISLELKIFRRDTTFSNTSQSVNVTYQLKPRTNLTIGYLGKSSSNLLDETLTNIENYKSKFVTLGLNYVKIQKSILFPVKTNILLNLGQGRKTTETNTENQSIIENDISHILPLNDKNSIFIRNNTNVLFSETYLTNELFRFGGIQSIRGFTENSIDATFFSVINTEYRYLLNSSSYIHSIIDLAYFENNVIEQKEKLFSFGLGIGVLTKAGILSLNIANGNIDNQDFKFSNTKIHVSLTSRF</sequence>
<evidence type="ECO:0000313" key="3">
    <source>
        <dbReference type="Proteomes" id="UP000326994"/>
    </source>
</evidence>